<keyword evidence="3 6" id="KW-0812">Transmembrane</keyword>
<accession>A0ABV2ZHI4</accession>
<keyword evidence="2" id="KW-0813">Transport</keyword>
<keyword evidence="8" id="KW-1185">Reference proteome</keyword>
<sequence length="136" mass="13986">MRRSAATSAGGVALLFAIGLLFSGFASTAVGSYAGSVVMADLLRRQVPVFARRLVTATPALFVLALGVDPTGALMLSQVVLSIGIPFALIPLVVLTSRERVMGVDRNHSLTVLAASTVCVAIVGLNIALLALSFFG</sequence>
<gene>
    <name evidence="7" type="ORF">AB0E89_15810</name>
</gene>
<evidence type="ECO:0000256" key="6">
    <source>
        <dbReference type="SAM" id="Phobius"/>
    </source>
</evidence>
<dbReference type="PANTHER" id="PTHR11706:SF33">
    <property type="entry name" value="NATURAL RESISTANCE-ASSOCIATED MACROPHAGE PROTEIN 2"/>
    <property type="match status" value="1"/>
</dbReference>
<evidence type="ECO:0000256" key="4">
    <source>
        <dbReference type="ARBA" id="ARBA00022989"/>
    </source>
</evidence>
<evidence type="ECO:0000256" key="3">
    <source>
        <dbReference type="ARBA" id="ARBA00022692"/>
    </source>
</evidence>
<dbReference type="EMBL" id="JBEZVE010000007">
    <property type="protein sequence ID" value="MEU3782018.1"/>
    <property type="molecule type" value="Genomic_DNA"/>
</dbReference>
<keyword evidence="5 6" id="KW-0472">Membrane</keyword>
<keyword evidence="4 6" id="KW-1133">Transmembrane helix</keyword>
<evidence type="ECO:0000256" key="2">
    <source>
        <dbReference type="ARBA" id="ARBA00022448"/>
    </source>
</evidence>
<feature type="transmembrane region" description="Helical" evidence="6">
    <location>
        <begin position="114"/>
        <end position="135"/>
    </location>
</feature>
<dbReference type="Proteomes" id="UP001550739">
    <property type="component" value="Unassembled WGS sequence"/>
</dbReference>
<comment type="subcellular location">
    <subcellularLocation>
        <location evidence="1">Membrane</location>
        <topology evidence="1">Multi-pass membrane protein</topology>
    </subcellularLocation>
</comment>
<comment type="caution">
    <text evidence="7">The sequence shown here is derived from an EMBL/GenBank/DDBJ whole genome shotgun (WGS) entry which is preliminary data.</text>
</comment>
<evidence type="ECO:0000313" key="8">
    <source>
        <dbReference type="Proteomes" id="UP001550739"/>
    </source>
</evidence>
<dbReference type="InterPro" id="IPR001046">
    <property type="entry name" value="NRAMP_fam"/>
</dbReference>
<reference evidence="7 8" key="1">
    <citation type="submission" date="2024-06" db="EMBL/GenBank/DDBJ databases">
        <title>The Natural Products Discovery Center: Release of the First 8490 Sequenced Strains for Exploring Actinobacteria Biosynthetic Diversity.</title>
        <authorList>
            <person name="Kalkreuter E."/>
            <person name="Kautsar S.A."/>
            <person name="Yang D."/>
            <person name="Bader C.D."/>
            <person name="Teijaro C.N."/>
            <person name="Fluegel L."/>
            <person name="Davis C.M."/>
            <person name="Simpson J.R."/>
            <person name="Lauterbach L."/>
            <person name="Steele A.D."/>
            <person name="Gui C."/>
            <person name="Meng S."/>
            <person name="Li G."/>
            <person name="Viehrig K."/>
            <person name="Ye F."/>
            <person name="Su P."/>
            <person name="Kiefer A.F."/>
            <person name="Nichols A."/>
            <person name="Cepeda A.J."/>
            <person name="Yan W."/>
            <person name="Fan B."/>
            <person name="Jiang Y."/>
            <person name="Adhikari A."/>
            <person name="Zheng C.-J."/>
            <person name="Schuster L."/>
            <person name="Cowan T.M."/>
            <person name="Smanski M.J."/>
            <person name="Chevrette M.G."/>
            <person name="De Carvalho L.P.S."/>
            <person name="Shen B."/>
        </authorList>
    </citation>
    <scope>NUCLEOTIDE SEQUENCE [LARGE SCALE GENOMIC DNA]</scope>
    <source>
        <strain evidence="7 8">NPDC033843</strain>
    </source>
</reference>
<evidence type="ECO:0000256" key="1">
    <source>
        <dbReference type="ARBA" id="ARBA00004141"/>
    </source>
</evidence>
<dbReference type="PANTHER" id="PTHR11706">
    <property type="entry name" value="SOLUTE CARRIER PROTEIN FAMILY 11 MEMBER"/>
    <property type="match status" value="1"/>
</dbReference>
<proteinExistence type="predicted"/>
<evidence type="ECO:0000313" key="7">
    <source>
        <dbReference type="EMBL" id="MEU3782018.1"/>
    </source>
</evidence>
<organism evidence="7 8">
    <name type="scientific">Streptomyces sp. 900129855</name>
    <dbReference type="NCBI Taxonomy" id="3155129"/>
    <lineage>
        <taxon>Bacteria</taxon>
        <taxon>Bacillati</taxon>
        <taxon>Actinomycetota</taxon>
        <taxon>Actinomycetes</taxon>
        <taxon>Kitasatosporales</taxon>
        <taxon>Streptomycetaceae</taxon>
        <taxon>Streptomyces</taxon>
    </lineage>
</organism>
<dbReference type="Pfam" id="PF01566">
    <property type="entry name" value="Nramp"/>
    <property type="match status" value="1"/>
</dbReference>
<feature type="transmembrane region" description="Helical" evidence="6">
    <location>
        <begin position="75"/>
        <end position="94"/>
    </location>
</feature>
<feature type="transmembrane region" description="Helical" evidence="6">
    <location>
        <begin position="50"/>
        <end position="68"/>
    </location>
</feature>
<name>A0ABV2ZHI4_9ACTN</name>
<protein>
    <submittedName>
        <fullName evidence="7">Divalent metal cation transporter</fullName>
    </submittedName>
</protein>
<dbReference type="RefSeq" id="WP_361702700.1">
    <property type="nucleotide sequence ID" value="NZ_JBEZVE010000007.1"/>
</dbReference>
<evidence type="ECO:0000256" key="5">
    <source>
        <dbReference type="ARBA" id="ARBA00023136"/>
    </source>
</evidence>